<evidence type="ECO:0000256" key="3">
    <source>
        <dbReference type="ARBA" id="ARBA00003838"/>
    </source>
</evidence>
<protein>
    <recommendedName>
        <fullName evidence="10">Nitrate reductase [NADH]</fullName>
    </recommendedName>
</protein>
<dbReference type="CDD" id="cd06183">
    <property type="entry name" value="cyt_b5_reduct_like"/>
    <property type="match status" value="1"/>
</dbReference>
<evidence type="ECO:0000313" key="13">
    <source>
        <dbReference type="EMBL" id="CCO14816.1"/>
    </source>
</evidence>
<dbReference type="FunFam" id="3.90.420.10:FF:000003">
    <property type="entry name" value="Nitrate reductase"/>
    <property type="match status" value="1"/>
</dbReference>
<keyword evidence="7" id="KW-0479">Metal-binding</keyword>
<dbReference type="InterPro" id="IPR008333">
    <property type="entry name" value="Cbr1-like_FAD-bd_dom"/>
</dbReference>
<dbReference type="InterPro" id="IPR008335">
    <property type="entry name" value="Mopterin_OxRdtase_euk"/>
</dbReference>
<keyword evidence="9" id="KW-0534">Nitrate assimilation</keyword>
<dbReference type="Gene3D" id="3.90.420.10">
    <property type="entry name" value="Oxidoreductase, molybdopterin-binding domain"/>
    <property type="match status" value="1"/>
</dbReference>
<dbReference type="PRINTS" id="PR00406">
    <property type="entry name" value="CYTB5RDTASE"/>
</dbReference>
<gene>
    <name evidence="13" type="ORF">Bathy02g01530</name>
</gene>
<dbReference type="InterPro" id="IPR014756">
    <property type="entry name" value="Ig_E-set"/>
</dbReference>
<dbReference type="EMBL" id="FO082277">
    <property type="protein sequence ID" value="CCO14816.1"/>
    <property type="molecule type" value="Genomic_DNA"/>
</dbReference>
<dbReference type="InterPro" id="IPR036400">
    <property type="entry name" value="Cyt_B5-like_heme/steroid_sf"/>
</dbReference>
<dbReference type="InterPro" id="IPR001433">
    <property type="entry name" value="OxRdtase_FAD/NAD-bd"/>
</dbReference>
<evidence type="ECO:0000259" key="12">
    <source>
        <dbReference type="PROSITE" id="PS51384"/>
    </source>
</evidence>
<dbReference type="GeneID" id="19017267"/>
<evidence type="ECO:0000256" key="9">
    <source>
        <dbReference type="ARBA" id="ARBA00023063"/>
    </source>
</evidence>
<dbReference type="STRING" id="41875.K8EAM8"/>
<dbReference type="PRINTS" id="PR00407">
    <property type="entry name" value="EUMOPTERIN"/>
</dbReference>
<evidence type="ECO:0000256" key="2">
    <source>
        <dbReference type="ARBA" id="ARBA00001971"/>
    </source>
</evidence>
<dbReference type="PANTHER" id="PTHR19372:SF7">
    <property type="entry name" value="SULFITE OXIDASE, MITOCHONDRIAL"/>
    <property type="match status" value="1"/>
</dbReference>
<sequence length="975" mass="108828">MEETELALLLAENGGSIASLRKYDSQAKSPDVKDVNTPDNWVARHPNLVRLTGTHPFNCEPDLKTLEESGDVTPASLHFVRNHGAVPNLTWDAHRIVVEDWSSTSSSSSSSLKPKKPKKSKTFTMKDICALPKVTKPVLLVCAGNRRKEQNMRKKTIGFNWGAAGLSNSLWTGAPLREVLFKLGVKEPKEGLFVCFEGPERELPKGELGTYGTSIPLHKALDPSQDVMIAYMQNGEKLKPDHGFPVRLIIPGYIGGRMIKWLSKITITYKESDNFYHFRDNRILPPHVDEKLADSENWWEKPEYIFNELNINSAVTSPAHGEHIRCNYELNSDEKEYLVKGYAYTGGGRKITRCEISLNGGYTWELCDIHRPSKPTAYGKHWTWVKFSKLVERSRLVESSEIICRAWDEANNTQPRDLTWNLMGMGNNPQFRVKTSEVEFLGKRFVRCEHPTEPGTLKGGWMGHTAGEWEPVIEQLDGQREGEEIDLTLRSAAAKQTREIASVVGASNVVEGVKPPPSEEQKRTESPISIIPADAKYYTEEEVAKHNSEDDCWIIVKGKVYDTNAYLKEGLHPGGNASITMNAGEDTTEDFEAVHSAKAWKQLEPYYIGEVGVKPSSSSLSDVTNLVASGVGEVVKEVVEEEKNKKKVYPPTPTTGNVDLVKHWQENKDVYGDIVLGEEAEALAFDRMWAGASHPVDDAKNPLGCSPKKWIPLKIEKKVPLSHDCVLLRLQLESPEHQVGIPVGQHLYLRGEWKGRKVMRAYTPSSLNGTLGAVEFVIKIYFSGANESYPEGGALTQYLNQLNEGDTIDVKGPIGHIVYENGGKLIIDKKVRANPVKKMTLMGGGTGVAPMLQLIVAILSDPTDETEIVFIYANKSEKDVLLKYTLDRLEREHPKRFRMHYLISKAVDKSYESDIAKGRMQVGRISKKIIGLHGFDTSKDGTSVAVMCGPPAFEEDACIPALKELGFMDEDIIRY</sequence>
<dbReference type="GO" id="GO:0043546">
    <property type="term" value="F:molybdopterin cofactor binding"/>
    <property type="evidence" value="ECO:0007669"/>
    <property type="project" value="TreeGrafter"/>
</dbReference>
<dbReference type="InterPro" id="IPR039261">
    <property type="entry name" value="FNR_nucleotide-bd"/>
</dbReference>
<dbReference type="KEGG" id="bpg:Bathy02g01530"/>
<dbReference type="OrthoDB" id="432685at2759"/>
<dbReference type="PROSITE" id="PS50255">
    <property type="entry name" value="CYTOCHROME_B5_2"/>
    <property type="match status" value="1"/>
</dbReference>
<dbReference type="InterPro" id="IPR001199">
    <property type="entry name" value="Cyt_B5-like_heme/steroid-bd"/>
</dbReference>
<dbReference type="Pfam" id="PF00174">
    <property type="entry name" value="Oxidored_molyb"/>
    <property type="match status" value="1"/>
</dbReference>
<dbReference type="Proteomes" id="UP000198341">
    <property type="component" value="Chromosome 2"/>
</dbReference>
<evidence type="ECO:0000313" key="14">
    <source>
        <dbReference type="Proteomes" id="UP000198341"/>
    </source>
</evidence>
<dbReference type="InterPro" id="IPR000572">
    <property type="entry name" value="OxRdtase_Mopterin-bd_dom"/>
</dbReference>
<keyword evidence="8" id="KW-0560">Oxidoreductase</keyword>
<evidence type="ECO:0000256" key="7">
    <source>
        <dbReference type="ARBA" id="ARBA00022723"/>
    </source>
</evidence>
<evidence type="ECO:0000259" key="11">
    <source>
        <dbReference type="PROSITE" id="PS50255"/>
    </source>
</evidence>
<dbReference type="InterPro" id="IPR036374">
    <property type="entry name" value="OxRdtase_Mopterin-bd_sf"/>
</dbReference>
<dbReference type="eggNOG" id="KOG0535">
    <property type="taxonomic scope" value="Eukaryota"/>
</dbReference>
<comment type="function">
    <text evidence="3">Nitrate reductase is a key enzyme involved in the first step of nitrate assimilation in plants, fungi and bacteria.</text>
</comment>
<dbReference type="Gene3D" id="2.60.40.650">
    <property type="match status" value="1"/>
</dbReference>
<comment type="cofactor">
    <cofactor evidence="1">
        <name>Mo-molybdopterin</name>
        <dbReference type="ChEBI" id="CHEBI:71302"/>
    </cofactor>
</comment>
<feature type="domain" description="FAD-binding FR-type" evidence="12">
    <location>
        <begin position="708"/>
        <end position="820"/>
    </location>
</feature>
<name>K8EAM8_9CHLO</name>
<reference evidence="13 14" key="1">
    <citation type="submission" date="2011-10" db="EMBL/GenBank/DDBJ databases">
        <authorList>
            <person name="Genoscope - CEA"/>
        </authorList>
    </citation>
    <scope>NUCLEOTIDE SEQUENCE [LARGE SCALE GENOMIC DNA]</scope>
    <source>
        <strain evidence="13 14">RCC 1105</strain>
    </source>
</reference>
<dbReference type="GO" id="GO:0008482">
    <property type="term" value="F:sulfite oxidase activity"/>
    <property type="evidence" value="ECO:0007669"/>
    <property type="project" value="TreeGrafter"/>
</dbReference>
<comment type="similarity">
    <text evidence="4">Belongs to the nitrate reductase family.</text>
</comment>
<evidence type="ECO:0000256" key="5">
    <source>
        <dbReference type="ARBA" id="ARBA00011738"/>
    </source>
</evidence>
<feature type="domain" description="Cytochrome b5 heme-binding" evidence="11">
    <location>
        <begin position="535"/>
        <end position="612"/>
    </location>
</feature>
<dbReference type="SUPFAM" id="SSF56524">
    <property type="entry name" value="Oxidoreductase molybdopterin-binding domain"/>
    <property type="match status" value="1"/>
</dbReference>
<proteinExistence type="inferred from homology"/>
<dbReference type="AlphaFoldDB" id="K8EAM8"/>
<dbReference type="Gene3D" id="3.10.120.10">
    <property type="entry name" value="Cytochrome b5-like heme/steroid binding domain"/>
    <property type="match status" value="1"/>
</dbReference>
<dbReference type="Gene3D" id="3.40.50.80">
    <property type="entry name" value="Nucleotide-binding domain of ferredoxin-NADP reductase (FNR) module"/>
    <property type="match status" value="1"/>
</dbReference>
<comment type="subunit">
    <text evidence="5">Homodimer.</text>
</comment>
<evidence type="ECO:0000256" key="8">
    <source>
        <dbReference type="ARBA" id="ARBA00023002"/>
    </source>
</evidence>
<dbReference type="InterPro" id="IPR017938">
    <property type="entry name" value="Riboflavin_synthase-like_b-brl"/>
</dbReference>
<dbReference type="GO" id="GO:0042128">
    <property type="term" value="P:nitrate assimilation"/>
    <property type="evidence" value="ECO:0007669"/>
    <property type="project" value="UniProtKB-KW"/>
</dbReference>
<keyword evidence="6" id="KW-0500">Molybdenum</keyword>
<organism evidence="13 14">
    <name type="scientific">Bathycoccus prasinos</name>
    <dbReference type="NCBI Taxonomy" id="41875"/>
    <lineage>
        <taxon>Eukaryota</taxon>
        <taxon>Viridiplantae</taxon>
        <taxon>Chlorophyta</taxon>
        <taxon>Mamiellophyceae</taxon>
        <taxon>Mamiellales</taxon>
        <taxon>Bathycoccaceae</taxon>
        <taxon>Bathycoccus</taxon>
    </lineage>
</organism>
<dbReference type="GO" id="GO:0030151">
    <property type="term" value="F:molybdenum ion binding"/>
    <property type="evidence" value="ECO:0007669"/>
    <property type="project" value="InterPro"/>
</dbReference>
<keyword evidence="14" id="KW-1185">Reference proteome</keyword>
<dbReference type="eggNOG" id="KOG0534">
    <property type="taxonomic scope" value="Eukaryota"/>
</dbReference>
<accession>K8EAM8</accession>
<dbReference type="SUPFAM" id="SSF63380">
    <property type="entry name" value="Riboflavin synthase domain-like"/>
    <property type="match status" value="1"/>
</dbReference>
<dbReference type="Pfam" id="PF00970">
    <property type="entry name" value="FAD_binding_6"/>
    <property type="match status" value="1"/>
</dbReference>
<comment type="cofactor">
    <cofactor evidence="2">
        <name>heme</name>
        <dbReference type="ChEBI" id="CHEBI:30413"/>
    </cofactor>
</comment>
<dbReference type="Pfam" id="PF00173">
    <property type="entry name" value="Cyt-b5"/>
    <property type="match status" value="1"/>
</dbReference>
<evidence type="ECO:0000256" key="10">
    <source>
        <dbReference type="ARBA" id="ARBA00073662"/>
    </source>
</evidence>
<dbReference type="SMART" id="SM01117">
    <property type="entry name" value="Cyt-b5"/>
    <property type="match status" value="1"/>
</dbReference>
<dbReference type="SUPFAM" id="SSF81296">
    <property type="entry name" value="E set domains"/>
    <property type="match status" value="1"/>
</dbReference>
<dbReference type="SUPFAM" id="SSF52343">
    <property type="entry name" value="Ferredoxin reductase-like, C-terminal NADP-linked domain"/>
    <property type="match status" value="1"/>
</dbReference>
<evidence type="ECO:0000256" key="6">
    <source>
        <dbReference type="ARBA" id="ARBA00022505"/>
    </source>
</evidence>
<dbReference type="InterPro" id="IPR005066">
    <property type="entry name" value="MoCF_OxRdtse_dimer"/>
</dbReference>
<dbReference type="GO" id="GO:0020037">
    <property type="term" value="F:heme binding"/>
    <property type="evidence" value="ECO:0007669"/>
    <property type="project" value="TreeGrafter"/>
</dbReference>
<dbReference type="Gene3D" id="2.40.30.10">
    <property type="entry name" value="Translation factors"/>
    <property type="match status" value="1"/>
</dbReference>
<dbReference type="eggNOG" id="KOG0537">
    <property type="taxonomic scope" value="Eukaryota"/>
</dbReference>
<dbReference type="GO" id="GO:0006790">
    <property type="term" value="P:sulfur compound metabolic process"/>
    <property type="evidence" value="ECO:0007669"/>
    <property type="project" value="TreeGrafter"/>
</dbReference>
<dbReference type="PROSITE" id="PS51384">
    <property type="entry name" value="FAD_FR"/>
    <property type="match status" value="1"/>
</dbReference>
<dbReference type="SUPFAM" id="SSF55856">
    <property type="entry name" value="Cytochrome b5-like heme/steroid binding domain"/>
    <property type="match status" value="1"/>
</dbReference>
<dbReference type="InterPro" id="IPR017927">
    <property type="entry name" value="FAD-bd_FR_type"/>
</dbReference>
<dbReference type="RefSeq" id="XP_007514576.1">
    <property type="nucleotide sequence ID" value="XM_007514514.1"/>
</dbReference>
<dbReference type="Pfam" id="PF03404">
    <property type="entry name" value="Mo-co_dimer"/>
    <property type="match status" value="1"/>
</dbReference>
<evidence type="ECO:0000256" key="4">
    <source>
        <dbReference type="ARBA" id="ARBA00006253"/>
    </source>
</evidence>
<dbReference type="PANTHER" id="PTHR19372">
    <property type="entry name" value="SULFITE REDUCTASE"/>
    <property type="match status" value="1"/>
</dbReference>
<dbReference type="Pfam" id="PF00175">
    <property type="entry name" value="NAD_binding_1"/>
    <property type="match status" value="1"/>
</dbReference>
<evidence type="ECO:0000256" key="1">
    <source>
        <dbReference type="ARBA" id="ARBA00001924"/>
    </source>
</evidence>